<feature type="domain" description="WSC" evidence="10">
    <location>
        <begin position="17"/>
        <end position="106"/>
    </location>
</feature>
<evidence type="ECO:0000256" key="4">
    <source>
        <dbReference type="ARBA" id="ARBA00022989"/>
    </source>
</evidence>
<keyword evidence="5 8" id="KW-0472">Membrane</keyword>
<feature type="region of interest" description="Disordered" evidence="7">
    <location>
        <begin position="289"/>
        <end position="332"/>
    </location>
</feature>
<evidence type="ECO:0000256" key="5">
    <source>
        <dbReference type="ARBA" id="ARBA00023136"/>
    </source>
</evidence>
<keyword evidence="12" id="KW-1185">Reference proteome</keyword>
<organism evidence="11 12">
    <name type="scientific">Lachancea meyersii CBS 8951</name>
    <dbReference type="NCBI Taxonomy" id="1266667"/>
    <lineage>
        <taxon>Eukaryota</taxon>
        <taxon>Fungi</taxon>
        <taxon>Dikarya</taxon>
        <taxon>Ascomycota</taxon>
        <taxon>Saccharomycotina</taxon>
        <taxon>Saccharomycetes</taxon>
        <taxon>Saccharomycetales</taxon>
        <taxon>Saccharomycetaceae</taxon>
        <taxon>Lachancea</taxon>
    </lineage>
</organism>
<dbReference type="Pfam" id="PF01822">
    <property type="entry name" value="WSC"/>
    <property type="match status" value="1"/>
</dbReference>
<dbReference type="OrthoDB" id="5985073at2759"/>
<sequence length="332" mass="33629">MRLFYICLVMAAVCRADISYVNCFASLPSDFDFNNNNQYQTSSLCYQSCKSVNAKYLALHNGGDCYCGSSNPASSESTSSQCNVVCNGYGQAMCGGESSYSVYGLTENIGSSSGVSSSGSGASSSSSSSQSSSASSASSASASSRATSATASSHSTSSSASTTASSSGSSGASSSSSPATTSGNNVVTSTQTSGGSVSIVIQTVTTSPPASTGNSNADSDGKSKKKPKNLGAIVGGVVGGVCGAAAIAVLVLLVLRRISKKREQERMEKEYQEAIKPVDFDETLYRSSVSTAKGPNPFDDARRISNGSLLMDHPGAPDKNAPKTLTVANPDA</sequence>
<dbReference type="InterPro" id="IPR002889">
    <property type="entry name" value="WSC_carb-bd"/>
</dbReference>
<reference evidence="12" key="1">
    <citation type="submission" date="2016-03" db="EMBL/GenBank/DDBJ databases">
        <authorList>
            <person name="Devillers Hugo."/>
        </authorList>
    </citation>
    <scope>NUCLEOTIDE SEQUENCE [LARGE SCALE GENOMIC DNA]</scope>
</reference>
<dbReference type="Proteomes" id="UP000191144">
    <property type="component" value="Chromosome F"/>
</dbReference>
<evidence type="ECO:0000256" key="9">
    <source>
        <dbReference type="SAM" id="SignalP"/>
    </source>
</evidence>
<dbReference type="GO" id="GO:0005886">
    <property type="term" value="C:plasma membrane"/>
    <property type="evidence" value="ECO:0007669"/>
    <property type="project" value="TreeGrafter"/>
</dbReference>
<dbReference type="PROSITE" id="PS51212">
    <property type="entry name" value="WSC"/>
    <property type="match status" value="1"/>
</dbReference>
<protein>
    <submittedName>
        <fullName evidence="11">LAME_0F07822g1_1</fullName>
    </submittedName>
</protein>
<feature type="compositionally biased region" description="Low complexity" evidence="7">
    <location>
        <begin position="149"/>
        <end position="200"/>
    </location>
</feature>
<evidence type="ECO:0000259" key="10">
    <source>
        <dbReference type="PROSITE" id="PS51212"/>
    </source>
</evidence>
<feature type="region of interest" description="Disordered" evidence="7">
    <location>
        <begin position="114"/>
        <end position="137"/>
    </location>
</feature>
<evidence type="ECO:0000313" key="11">
    <source>
        <dbReference type="EMBL" id="SCU94536.1"/>
    </source>
</evidence>
<keyword evidence="6" id="KW-0325">Glycoprotein</keyword>
<evidence type="ECO:0000256" key="2">
    <source>
        <dbReference type="ARBA" id="ARBA00022692"/>
    </source>
</evidence>
<evidence type="ECO:0000256" key="1">
    <source>
        <dbReference type="ARBA" id="ARBA00004167"/>
    </source>
</evidence>
<proteinExistence type="predicted"/>
<dbReference type="PANTHER" id="PTHR24269:SF16">
    <property type="entry name" value="PROTEIN SLG1"/>
    <property type="match status" value="1"/>
</dbReference>
<feature type="region of interest" description="Disordered" evidence="7">
    <location>
        <begin position="149"/>
        <end position="228"/>
    </location>
</feature>
<dbReference type="PANTHER" id="PTHR24269">
    <property type="entry name" value="KREMEN PROTEIN"/>
    <property type="match status" value="1"/>
</dbReference>
<name>A0A1G4JUH7_9SACH</name>
<gene>
    <name evidence="11" type="ORF">LAME_0F07822G</name>
</gene>
<evidence type="ECO:0000256" key="6">
    <source>
        <dbReference type="ARBA" id="ARBA00023180"/>
    </source>
</evidence>
<dbReference type="EMBL" id="LT598477">
    <property type="protein sequence ID" value="SCU94536.1"/>
    <property type="molecule type" value="Genomic_DNA"/>
</dbReference>
<feature type="transmembrane region" description="Helical" evidence="8">
    <location>
        <begin position="230"/>
        <end position="255"/>
    </location>
</feature>
<keyword evidence="2 8" id="KW-0812">Transmembrane</keyword>
<comment type="subcellular location">
    <subcellularLocation>
        <location evidence="1">Membrane</location>
        <topology evidence="1">Single-pass membrane protein</topology>
    </subcellularLocation>
</comment>
<accession>A0A1G4JUH7</accession>
<dbReference type="AlphaFoldDB" id="A0A1G4JUH7"/>
<evidence type="ECO:0000256" key="3">
    <source>
        <dbReference type="ARBA" id="ARBA00022729"/>
    </source>
</evidence>
<evidence type="ECO:0000256" key="7">
    <source>
        <dbReference type="SAM" id="MobiDB-lite"/>
    </source>
</evidence>
<dbReference type="SMART" id="SM00321">
    <property type="entry name" value="WSC"/>
    <property type="match status" value="1"/>
</dbReference>
<dbReference type="InterPro" id="IPR051836">
    <property type="entry name" value="Kremen_rcpt"/>
</dbReference>
<evidence type="ECO:0000313" key="12">
    <source>
        <dbReference type="Proteomes" id="UP000191144"/>
    </source>
</evidence>
<feature type="chain" id="PRO_5009236204" evidence="9">
    <location>
        <begin position="17"/>
        <end position="332"/>
    </location>
</feature>
<keyword evidence="3 9" id="KW-0732">Signal</keyword>
<feature type="signal peptide" evidence="9">
    <location>
        <begin position="1"/>
        <end position="16"/>
    </location>
</feature>
<feature type="compositionally biased region" description="Polar residues" evidence="7">
    <location>
        <begin position="201"/>
        <end position="218"/>
    </location>
</feature>
<keyword evidence="4 8" id="KW-1133">Transmembrane helix</keyword>
<evidence type="ECO:0000256" key="8">
    <source>
        <dbReference type="SAM" id="Phobius"/>
    </source>
</evidence>